<gene>
    <name evidence="1" type="ORF">PHACADRAFT_212760</name>
</gene>
<dbReference type="KEGG" id="pco:PHACADRAFT_212760"/>
<dbReference type="GeneID" id="18913276"/>
<dbReference type="RefSeq" id="XP_007399965.1">
    <property type="nucleotide sequence ID" value="XM_007399903.1"/>
</dbReference>
<protein>
    <submittedName>
        <fullName evidence="1">Uncharacterized protein</fullName>
    </submittedName>
</protein>
<dbReference type="Proteomes" id="UP000008370">
    <property type="component" value="Unassembled WGS sequence"/>
</dbReference>
<organism evidence="1 2">
    <name type="scientific">Phanerochaete carnosa (strain HHB-10118-sp)</name>
    <name type="common">White-rot fungus</name>
    <name type="synonym">Peniophora carnosa</name>
    <dbReference type="NCBI Taxonomy" id="650164"/>
    <lineage>
        <taxon>Eukaryota</taxon>
        <taxon>Fungi</taxon>
        <taxon>Dikarya</taxon>
        <taxon>Basidiomycota</taxon>
        <taxon>Agaricomycotina</taxon>
        <taxon>Agaricomycetes</taxon>
        <taxon>Polyporales</taxon>
        <taxon>Phanerochaetaceae</taxon>
        <taxon>Phanerochaete</taxon>
    </lineage>
</organism>
<accession>K5VL90</accession>
<dbReference type="InParanoid" id="K5VL90"/>
<evidence type="ECO:0000313" key="1">
    <source>
        <dbReference type="EMBL" id="EKM52188.1"/>
    </source>
</evidence>
<name>K5VL90_PHACS</name>
<dbReference type="AlphaFoldDB" id="K5VL90"/>
<dbReference type="EMBL" id="JH930476">
    <property type="protein sequence ID" value="EKM52188.1"/>
    <property type="molecule type" value="Genomic_DNA"/>
</dbReference>
<keyword evidence="2" id="KW-1185">Reference proteome</keyword>
<reference evidence="1 2" key="1">
    <citation type="journal article" date="2012" name="BMC Genomics">
        <title>Comparative genomics of the white-rot fungi, Phanerochaete carnosa and P. chrysosporium, to elucidate the genetic basis of the distinct wood types they colonize.</title>
        <authorList>
            <person name="Suzuki H."/>
            <person name="MacDonald J."/>
            <person name="Syed K."/>
            <person name="Salamov A."/>
            <person name="Hori C."/>
            <person name="Aerts A."/>
            <person name="Henrissat B."/>
            <person name="Wiebenga A."/>
            <person name="vanKuyk P.A."/>
            <person name="Barry K."/>
            <person name="Lindquist E."/>
            <person name="LaButti K."/>
            <person name="Lapidus A."/>
            <person name="Lucas S."/>
            <person name="Coutinho P."/>
            <person name="Gong Y."/>
            <person name="Samejima M."/>
            <person name="Mahadevan R."/>
            <person name="Abou-Zaid M."/>
            <person name="de Vries R.P."/>
            <person name="Igarashi K."/>
            <person name="Yadav J.S."/>
            <person name="Grigoriev I.V."/>
            <person name="Master E.R."/>
        </authorList>
    </citation>
    <scope>NUCLEOTIDE SEQUENCE [LARGE SCALE GENOMIC DNA]</scope>
    <source>
        <strain evidence="1 2">HHB-10118-sp</strain>
    </source>
</reference>
<proteinExistence type="predicted"/>
<evidence type="ECO:0000313" key="2">
    <source>
        <dbReference type="Proteomes" id="UP000008370"/>
    </source>
</evidence>
<dbReference type="HOGENOM" id="CLU_1886499_0_0_1"/>
<sequence length="135" mass="14767">MSVPMRPPPWPELTANGTQCSPLGSLRPSFSRPLSSLRSASVASVASVSGTSFTSRLNFSVIYNHTDEVGYDKSREVAKVFLAVEPCMTGAKSDPIWILMWYFNGPIPFMLSASLVASWPQHNIKAESPRGKSYV</sequence>